<gene>
    <name evidence="1" type="ORF">A9Q02_13445</name>
</gene>
<protein>
    <submittedName>
        <fullName evidence="1">Uncharacterized protein</fullName>
    </submittedName>
</protein>
<comment type="caution">
    <text evidence="1">The sequence shown here is derived from an EMBL/GenBank/DDBJ whole genome shotgun (WGS) entry which is preliminary data.</text>
</comment>
<dbReference type="EMBL" id="LYXE01000083">
    <property type="protein sequence ID" value="PDV99083.1"/>
    <property type="molecule type" value="Genomic_DNA"/>
</dbReference>
<evidence type="ECO:0000313" key="2">
    <source>
        <dbReference type="Proteomes" id="UP000220922"/>
    </source>
</evidence>
<evidence type="ECO:0000313" key="1">
    <source>
        <dbReference type="EMBL" id="PDV99083.1"/>
    </source>
</evidence>
<dbReference type="RefSeq" id="WP_097652401.1">
    <property type="nucleotide sequence ID" value="NZ_LYXE01000083.1"/>
</dbReference>
<accession>A0A2H3L760</accession>
<keyword evidence="2" id="KW-1185">Reference proteome</keyword>
<proteinExistence type="predicted"/>
<sequence length="61" mass="7108">MPLKQRHGTVALIAKPGGPHTGVGRYVQMLQSGLEAEEYMWPVWPLRHHRCRQWRTLPYSV</sequence>
<organism evidence="1 2">
    <name type="scientific">Candidatus Chloroploca asiatica</name>
    <dbReference type="NCBI Taxonomy" id="1506545"/>
    <lineage>
        <taxon>Bacteria</taxon>
        <taxon>Bacillati</taxon>
        <taxon>Chloroflexota</taxon>
        <taxon>Chloroflexia</taxon>
        <taxon>Chloroflexales</taxon>
        <taxon>Chloroflexineae</taxon>
        <taxon>Oscillochloridaceae</taxon>
        <taxon>Candidatus Chloroploca</taxon>
    </lineage>
</organism>
<name>A0A2H3L760_9CHLR</name>
<dbReference type="Proteomes" id="UP000220922">
    <property type="component" value="Unassembled WGS sequence"/>
</dbReference>
<dbReference type="AlphaFoldDB" id="A0A2H3L760"/>
<reference evidence="1 2" key="1">
    <citation type="submission" date="2016-05" db="EMBL/GenBank/DDBJ databases">
        <authorList>
            <person name="Lavstsen T."/>
            <person name="Jespersen J.S."/>
        </authorList>
    </citation>
    <scope>NUCLEOTIDE SEQUENCE [LARGE SCALE GENOMIC DNA]</scope>
    <source>
        <strain evidence="1 2">B7-9</strain>
    </source>
</reference>